<evidence type="ECO:0000313" key="2">
    <source>
        <dbReference type="EMBL" id="RAI64582.1"/>
    </source>
</evidence>
<name>A0A327MQ72_PSEFL</name>
<evidence type="ECO:0000256" key="1">
    <source>
        <dbReference type="SAM" id="MobiDB-lite"/>
    </source>
</evidence>
<organism evidence="2 3">
    <name type="scientific">Pseudomonas fluorescens</name>
    <dbReference type="NCBI Taxonomy" id="294"/>
    <lineage>
        <taxon>Bacteria</taxon>
        <taxon>Pseudomonadati</taxon>
        <taxon>Pseudomonadota</taxon>
        <taxon>Gammaproteobacteria</taxon>
        <taxon>Pseudomonadales</taxon>
        <taxon>Pseudomonadaceae</taxon>
        <taxon>Pseudomonas</taxon>
    </lineage>
</organism>
<dbReference type="EMBL" id="QLIN01000015">
    <property type="protein sequence ID" value="RAI64582.1"/>
    <property type="molecule type" value="Genomic_DNA"/>
</dbReference>
<feature type="region of interest" description="Disordered" evidence="1">
    <location>
        <begin position="32"/>
        <end position="51"/>
    </location>
</feature>
<comment type="caution">
    <text evidence="2">The sequence shown here is derived from an EMBL/GenBank/DDBJ whole genome shotgun (WGS) entry which is preliminary data.</text>
</comment>
<gene>
    <name evidence="2" type="ORF">DOZ80_26020</name>
</gene>
<proteinExistence type="predicted"/>
<protein>
    <submittedName>
        <fullName evidence="2">Uncharacterized protein</fullName>
    </submittedName>
</protein>
<dbReference type="RefSeq" id="WP_111287853.1">
    <property type="nucleotide sequence ID" value="NZ_QLIN01000015.1"/>
</dbReference>
<dbReference type="Proteomes" id="UP000249493">
    <property type="component" value="Unassembled WGS sequence"/>
</dbReference>
<evidence type="ECO:0000313" key="3">
    <source>
        <dbReference type="Proteomes" id="UP000249493"/>
    </source>
</evidence>
<accession>A0A327MQ72</accession>
<sequence>MLAMVANDNAGNLTPRGVLGFIASKLAPTGYSPSAPSAPLKKAGTARTRPGVVHPKERGYLVMIFQQ</sequence>
<reference evidence="2 3" key="1">
    <citation type="submission" date="2018-06" db="EMBL/GenBank/DDBJ databases">
        <authorList>
            <person name="Zhirakovskaya E."/>
        </authorList>
    </citation>
    <scope>NUCLEOTIDE SEQUENCE [LARGE SCALE GENOMIC DNA]</scope>
    <source>
        <strain evidence="2 3">LY3</strain>
    </source>
</reference>
<dbReference type="AlphaFoldDB" id="A0A327MQ72"/>